<evidence type="ECO:0000313" key="2">
    <source>
        <dbReference type="Proteomes" id="UP000324832"/>
    </source>
</evidence>
<dbReference type="EMBL" id="FZQP02002780">
    <property type="protein sequence ID" value="VVC96553.1"/>
    <property type="molecule type" value="Genomic_DNA"/>
</dbReference>
<name>A0A5E4QE44_9NEOP</name>
<dbReference type="Proteomes" id="UP000324832">
    <property type="component" value="Unassembled WGS sequence"/>
</dbReference>
<protein>
    <submittedName>
        <fullName evidence="1">Uncharacterized protein</fullName>
    </submittedName>
</protein>
<accession>A0A5E4QE44</accession>
<dbReference type="AlphaFoldDB" id="A0A5E4QE44"/>
<gene>
    <name evidence="1" type="ORF">LSINAPIS_LOCUS8025</name>
</gene>
<sequence length="68" mass="8359">MFKQFVERDGISRGTMCLCGTNVYMSLWRRLFKRRFKTRVYNKYKKFGGKRKLNAHNMCIDQLWLIFQ</sequence>
<evidence type="ECO:0000313" key="1">
    <source>
        <dbReference type="EMBL" id="VVC96553.1"/>
    </source>
</evidence>
<reference evidence="1 2" key="1">
    <citation type="submission" date="2017-07" db="EMBL/GenBank/DDBJ databases">
        <authorList>
            <person name="Talla V."/>
            <person name="Backstrom N."/>
        </authorList>
    </citation>
    <scope>NUCLEOTIDE SEQUENCE [LARGE SCALE GENOMIC DNA]</scope>
</reference>
<proteinExistence type="predicted"/>
<keyword evidence="2" id="KW-1185">Reference proteome</keyword>
<organism evidence="1 2">
    <name type="scientific">Leptidea sinapis</name>
    <dbReference type="NCBI Taxonomy" id="189913"/>
    <lineage>
        <taxon>Eukaryota</taxon>
        <taxon>Metazoa</taxon>
        <taxon>Ecdysozoa</taxon>
        <taxon>Arthropoda</taxon>
        <taxon>Hexapoda</taxon>
        <taxon>Insecta</taxon>
        <taxon>Pterygota</taxon>
        <taxon>Neoptera</taxon>
        <taxon>Endopterygota</taxon>
        <taxon>Lepidoptera</taxon>
        <taxon>Glossata</taxon>
        <taxon>Ditrysia</taxon>
        <taxon>Papilionoidea</taxon>
        <taxon>Pieridae</taxon>
        <taxon>Dismorphiinae</taxon>
        <taxon>Leptidea</taxon>
    </lineage>
</organism>